<keyword evidence="6" id="KW-0143">Chaperone</keyword>
<dbReference type="InterPro" id="IPR006122">
    <property type="entry name" value="HMA_Cu_ion-bd"/>
</dbReference>
<comment type="subcellular location">
    <subcellularLocation>
        <location evidence="1">Cytoplasm</location>
    </subcellularLocation>
</comment>
<dbReference type="GO" id="GO:0005507">
    <property type="term" value="F:copper ion binding"/>
    <property type="evidence" value="ECO:0007669"/>
    <property type="project" value="InterPro"/>
</dbReference>
<dbReference type="InterPro" id="IPR000428">
    <property type="entry name" value="Cu-bd"/>
</dbReference>
<dbReference type="GO" id="GO:0005737">
    <property type="term" value="C:cytoplasm"/>
    <property type="evidence" value="ECO:0007669"/>
    <property type="project" value="UniProtKB-SubCell"/>
</dbReference>
<dbReference type="OrthoDB" id="9813965at2"/>
<dbReference type="Pfam" id="PF00403">
    <property type="entry name" value="HMA"/>
    <property type="match status" value="1"/>
</dbReference>
<keyword evidence="4" id="KW-0479">Metal-binding</keyword>
<evidence type="ECO:0000256" key="1">
    <source>
        <dbReference type="ARBA" id="ARBA00004496"/>
    </source>
</evidence>
<evidence type="ECO:0000256" key="4">
    <source>
        <dbReference type="ARBA" id="ARBA00022723"/>
    </source>
</evidence>
<dbReference type="CDD" id="cd00371">
    <property type="entry name" value="HMA"/>
    <property type="match status" value="1"/>
</dbReference>
<dbReference type="PANTHER" id="PTHR46594">
    <property type="entry name" value="P-TYPE CATION-TRANSPORTING ATPASE"/>
    <property type="match status" value="1"/>
</dbReference>
<dbReference type="PROSITE" id="PS01047">
    <property type="entry name" value="HMA_1"/>
    <property type="match status" value="1"/>
</dbReference>
<organism evidence="8 9">
    <name type="scientific">Parageobacillus thermoglucosidasius</name>
    <name type="common">Geobacillus thermoglucosidasius</name>
    <dbReference type="NCBI Taxonomy" id="1426"/>
    <lineage>
        <taxon>Bacteria</taxon>
        <taxon>Bacillati</taxon>
        <taxon>Bacillota</taxon>
        <taxon>Bacilli</taxon>
        <taxon>Bacillales</taxon>
        <taxon>Anoxybacillaceae</taxon>
        <taxon>Parageobacillus</taxon>
    </lineage>
</organism>
<dbReference type="NCBIfam" id="NF033795">
    <property type="entry name" value="chaper_CopZ_Bs"/>
    <property type="match status" value="1"/>
</dbReference>
<proteinExistence type="predicted"/>
<dbReference type="EMBL" id="LXMA01000023">
    <property type="protein sequence ID" value="OAT72878.1"/>
    <property type="molecule type" value="Genomic_DNA"/>
</dbReference>
<evidence type="ECO:0000313" key="8">
    <source>
        <dbReference type="EMBL" id="OAT72878.1"/>
    </source>
</evidence>
<evidence type="ECO:0000259" key="7">
    <source>
        <dbReference type="PROSITE" id="PS50846"/>
    </source>
</evidence>
<dbReference type="RefSeq" id="WP_064551847.1">
    <property type="nucleotide sequence ID" value="NZ_LXMA01000023.1"/>
</dbReference>
<evidence type="ECO:0000256" key="6">
    <source>
        <dbReference type="ARBA" id="ARBA00023186"/>
    </source>
</evidence>
<dbReference type="Proteomes" id="UP000078290">
    <property type="component" value="Unassembled WGS sequence"/>
</dbReference>
<evidence type="ECO:0000256" key="3">
    <source>
        <dbReference type="ARBA" id="ARBA00022490"/>
    </source>
</evidence>
<dbReference type="NCBIfam" id="TIGR00003">
    <property type="entry name" value="copper ion binding protein"/>
    <property type="match status" value="1"/>
</dbReference>
<dbReference type="InterPro" id="IPR006121">
    <property type="entry name" value="HMA_dom"/>
</dbReference>
<dbReference type="SUPFAM" id="SSF55008">
    <property type="entry name" value="HMA, heavy metal-associated domain"/>
    <property type="match status" value="1"/>
</dbReference>
<dbReference type="Gene3D" id="3.30.70.100">
    <property type="match status" value="1"/>
</dbReference>
<dbReference type="PROSITE" id="PS50846">
    <property type="entry name" value="HMA_2"/>
    <property type="match status" value="1"/>
</dbReference>
<accession>A0A1B7KS19</accession>
<dbReference type="FunFam" id="3.30.70.100:FF:000005">
    <property type="entry name" value="Copper-exporting P-type ATPase A"/>
    <property type="match status" value="1"/>
</dbReference>
<feature type="domain" description="HMA" evidence="7">
    <location>
        <begin position="1"/>
        <end position="67"/>
    </location>
</feature>
<dbReference type="InterPro" id="IPR017969">
    <property type="entry name" value="Heavy-metal-associated_CS"/>
</dbReference>
<gene>
    <name evidence="8" type="ORF">A7K69_08070</name>
</gene>
<evidence type="ECO:0000256" key="5">
    <source>
        <dbReference type="ARBA" id="ARBA00023008"/>
    </source>
</evidence>
<protein>
    <recommendedName>
        <fullName evidence="2">Copper chaperone CopZ</fullName>
    </recommendedName>
</protein>
<sequence>MTTTLQVQGMTCNHCKMAVTNALQELEGVSRVEVHLDKGTVDVDYDETKVSLDQLKEAIEEQGYDVK</sequence>
<keyword evidence="3" id="KW-0963">Cytoplasm</keyword>
<evidence type="ECO:0000256" key="2">
    <source>
        <dbReference type="ARBA" id="ARBA00015313"/>
    </source>
</evidence>
<dbReference type="GO" id="GO:0006825">
    <property type="term" value="P:copper ion transport"/>
    <property type="evidence" value="ECO:0007669"/>
    <property type="project" value="InterPro"/>
</dbReference>
<dbReference type="PRINTS" id="PR00944">
    <property type="entry name" value="CUEXPORT"/>
</dbReference>
<dbReference type="InterPro" id="IPR049740">
    <property type="entry name" value="CopZ"/>
</dbReference>
<dbReference type="AlphaFoldDB" id="A0A1B7KS19"/>
<name>A0A1B7KS19_PARTM</name>
<reference evidence="9" key="1">
    <citation type="submission" date="2016-05" db="EMBL/GenBank/DDBJ databases">
        <authorList>
            <person name="Wang W."/>
            <person name="Zhu L."/>
        </authorList>
    </citation>
    <scope>NUCLEOTIDE SEQUENCE [LARGE SCALE GENOMIC DNA]</scope>
    <source>
        <strain evidence="9">W-2</strain>
    </source>
</reference>
<keyword evidence="5" id="KW-0186">Copper</keyword>
<dbReference type="InterPro" id="IPR036163">
    <property type="entry name" value="HMA_dom_sf"/>
</dbReference>
<dbReference type="PANTHER" id="PTHR46594:SF4">
    <property type="entry name" value="P-TYPE CATION-TRANSPORTING ATPASE"/>
    <property type="match status" value="1"/>
</dbReference>
<comment type="caution">
    <text evidence="8">The sequence shown here is derived from an EMBL/GenBank/DDBJ whole genome shotgun (WGS) entry which is preliminary data.</text>
</comment>
<evidence type="ECO:0000313" key="9">
    <source>
        <dbReference type="Proteomes" id="UP000078290"/>
    </source>
</evidence>